<dbReference type="Pfam" id="PF07452">
    <property type="entry name" value="CHRD"/>
    <property type="match status" value="1"/>
</dbReference>
<accession>A0A937W2X3</accession>
<name>A0A937W2X3_UNCTE</name>
<proteinExistence type="predicted"/>
<sequence length="28" mass="3168">MSVNQVNVHTTGFPRGEIRGQVYGPIFY</sequence>
<protein>
    <submittedName>
        <fullName evidence="2">CHRD domain-containing protein</fullName>
    </submittedName>
</protein>
<gene>
    <name evidence="2" type="ORF">FJZ47_13220</name>
</gene>
<dbReference type="InterPro" id="IPR010895">
    <property type="entry name" value="CHRD"/>
</dbReference>
<evidence type="ECO:0000259" key="1">
    <source>
        <dbReference type="Pfam" id="PF07452"/>
    </source>
</evidence>
<dbReference type="EMBL" id="VGLS01000396">
    <property type="protein sequence ID" value="MBM3224750.1"/>
    <property type="molecule type" value="Genomic_DNA"/>
</dbReference>
<feature type="domain" description="CHRD" evidence="1">
    <location>
        <begin position="5"/>
        <end position="22"/>
    </location>
</feature>
<comment type="caution">
    <text evidence="2">The sequence shown here is derived from an EMBL/GenBank/DDBJ whole genome shotgun (WGS) entry which is preliminary data.</text>
</comment>
<dbReference type="AlphaFoldDB" id="A0A937W2X3"/>
<reference evidence="2" key="1">
    <citation type="submission" date="2019-03" db="EMBL/GenBank/DDBJ databases">
        <title>Lake Tanganyika Metagenome-Assembled Genomes (MAGs).</title>
        <authorList>
            <person name="Tran P."/>
        </authorList>
    </citation>
    <scope>NUCLEOTIDE SEQUENCE</scope>
    <source>
        <strain evidence="2">K_DeepCast_65m_m2_066</strain>
    </source>
</reference>
<evidence type="ECO:0000313" key="2">
    <source>
        <dbReference type="EMBL" id="MBM3224750.1"/>
    </source>
</evidence>
<organism evidence="2 3">
    <name type="scientific">Tectimicrobiota bacterium</name>
    <dbReference type="NCBI Taxonomy" id="2528274"/>
    <lineage>
        <taxon>Bacteria</taxon>
        <taxon>Pseudomonadati</taxon>
        <taxon>Nitrospinota/Tectimicrobiota group</taxon>
        <taxon>Candidatus Tectimicrobiota</taxon>
    </lineage>
</organism>
<evidence type="ECO:0000313" key="3">
    <source>
        <dbReference type="Proteomes" id="UP000712673"/>
    </source>
</evidence>
<dbReference type="Proteomes" id="UP000712673">
    <property type="component" value="Unassembled WGS sequence"/>
</dbReference>